<dbReference type="AlphaFoldDB" id="X8CDX5"/>
<organism evidence="1">
    <name type="scientific">Mycobacterium xenopi 4042</name>
    <dbReference type="NCBI Taxonomy" id="1299334"/>
    <lineage>
        <taxon>Bacteria</taxon>
        <taxon>Bacillati</taxon>
        <taxon>Actinomycetota</taxon>
        <taxon>Actinomycetes</taxon>
        <taxon>Mycobacteriales</taxon>
        <taxon>Mycobacteriaceae</taxon>
        <taxon>Mycobacterium</taxon>
    </lineage>
</organism>
<name>X8CDX5_MYCXE</name>
<comment type="caution">
    <text evidence="1">The sequence shown here is derived from an EMBL/GenBank/DDBJ whole genome shotgun (WGS) entry which is preliminary data.</text>
</comment>
<keyword evidence="1" id="KW-0418">Kinase</keyword>
<proteinExistence type="predicted"/>
<dbReference type="EC" id="2.7.1.40" evidence="1"/>
<keyword evidence="1" id="KW-0808">Transferase</keyword>
<dbReference type="GO" id="GO:0016301">
    <property type="term" value="F:kinase activity"/>
    <property type="evidence" value="ECO:0007669"/>
    <property type="project" value="UniProtKB-KW"/>
</dbReference>
<evidence type="ECO:0000313" key="1">
    <source>
        <dbReference type="EMBL" id="EUA54592.1"/>
    </source>
</evidence>
<accession>X8CDX5</accession>
<keyword evidence="1" id="KW-0670">Pyruvate</keyword>
<sequence>MSGIPRNLQAPVETDTTRRLIRLLKQVDDLLATLSHAESSWAGWLSAVAPERRPSVRNLVHYWATSIRPA</sequence>
<dbReference type="EMBL" id="JAOB01000032">
    <property type="protein sequence ID" value="EUA54592.1"/>
    <property type="molecule type" value="Genomic_DNA"/>
</dbReference>
<dbReference type="GO" id="GO:0004743">
    <property type="term" value="F:pyruvate kinase activity"/>
    <property type="evidence" value="ECO:0007669"/>
    <property type="project" value="UniProtKB-EC"/>
</dbReference>
<reference evidence="1" key="1">
    <citation type="submission" date="2014-01" db="EMBL/GenBank/DDBJ databases">
        <authorList>
            <person name="Brown-Elliot B."/>
            <person name="Wallace R."/>
            <person name="Lenaerts A."/>
            <person name="Ordway D."/>
            <person name="DeGroote M.A."/>
            <person name="Parker T."/>
            <person name="Sizemore C."/>
            <person name="Tallon L.J."/>
            <person name="Sadzewicz L.K."/>
            <person name="Sengamalay N."/>
            <person name="Fraser C.M."/>
            <person name="Hine E."/>
            <person name="Shefchek K.A."/>
            <person name="Das S.P."/>
            <person name="Tettelin H."/>
        </authorList>
    </citation>
    <scope>NUCLEOTIDE SEQUENCE [LARGE SCALE GENOMIC DNA]</scope>
    <source>
        <strain evidence="1">4042</strain>
    </source>
</reference>
<gene>
    <name evidence="1" type="ORF">I553_1649</name>
</gene>
<protein>
    <submittedName>
        <fullName evidence="1">Pyruvate kinase domain protein</fullName>
        <ecNumber evidence="1">2.7.1.40</ecNumber>
    </submittedName>
</protein>